<keyword evidence="1" id="KW-0812">Transmembrane</keyword>
<feature type="transmembrane region" description="Helical" evidence="1">
    <location>
        <begin position="58"/>
        <end position="80"/>
    </location>
</feature>
<gene>
    <name evidence="2" type="ORF">JWG45_09640</name>
</gene>
<keyword evidence="3" id="KW-1185">Reference proteome</keyword>
<sequence length="182" mass="21279">MNIETYPEQNDTYSNKVRKIIGLDLVFAFLLYLFSVSINRFLGLVGDPENPETMSNFHLPLLVSTFSLIYFALIDGFLILEKRIDRRILIFSGVLIFAVLIAESIVISNWILFFYKMFWKTTSELEADRFNGLERMRSEVQQILSMSFLILMILKTIVRIIWNSLWIKAILNVEKRSHSSLN</sequence>
<comment type="caution">
    <text evidence="2">The sequence shown here is derived from an EMBL/GenBank/DDBJ whole genome shotgun (WGS) entry which is preliminary data.</text>
</comment>
<feature type="transmembrane region" description="Helical" evidence="1">
    <location>
        <begin position="143"/>
        <end position="162"/>
    </location>
</feature>
<keyword evidence="1" id="KW-0472">Membrane</keyword>
<feature type="transmembrane region" description="Helical" evidence="1">
    <location>
        <begin position="89"/>
        <end position="115"/>
    </location>
</feature>
<reference evidence="2 3" key="1">
    <citation type="submission" date="2021-02" db="EMBL/GenBank/DDBJ databases">
        <title>Leptospira ainlahdjerensis sp. nov., Leptospira ainazelensis sp. nov., Leptospira abararensis sp. nov. and Leptospira chreensis sp. nov., four new species isolated from water sources in Algeria.</title>
        <authorList>
            <person name="Amara Korba A."/>
            <person name="Kainiu M."/>
            <person name="Vincent A.T."/>
            <person name="Mariet J.-F."/>
            <person name="Veyrier F.J."/>
            <person name="Goarant C."/>
            <person name="Picardeau M."/>
        </authorList>
    </citation>
    <scope>NUCLEOTIDE SEQUENCE [LARGE SCALE GENOMIC DNA]</scope>
    <source>
        <strain evidence="2 3">201903070</strain>
    </source>
</reference>
<evidence type="ECO:0000313" key="3">
    <source>
        <dbReference type="Proteomes" id="UP000724686"/>
    </source>
</evidence>
<evidence type="ECO:0000313" key="2">
    <source>
        <dbReference type="EMBL" id="MBM9577415.1"/>
    </source>
</evidence>
<evidence type="ECO:0000256" key="1">
    <source>
        <dbReference type="SAM" id="Phobius"/>
    </source>
</evidence>
<organism evidence="2 3">
    <name type="scientific">Leptospira ainlahdjerensis</name>
    <dbReference type="NCBI Taxonomy" id="2810033"/>
    <lineage>
        <taxon>Bacteria</taxon>
        <taxon>Pseudomonadati</taxon>
        <taxon>Spirochaetota</taxon>
        <taxon>Spirochaetia</taxon>
        <taxon>Leptospirales</taxon>
        <taxon>Leptospiraceae</taxon>
        <taxon>Leptospira</taxon>
    </lineage>
</organism>
<accession>A0ABS2UEU8</accession>
<name>A0ABS2UEU8_9LEPT</name>
<keyword evidence="1" id="KW-1133">Transmembrane helix</keyword>
<dbReference type="RefSeq" id="WP_205279553.1">
    <property type="nucleotide sequence ID" value="NZ_JAFFPU010000034.1"/>
</dbReference>
<feature type="transmembrane region" description="Helical" evidence="1">
    <location>
        <begin position="20"/>
        <end position="38"/>
    </location>
</feature>
<proteinExistence type="predicted"/>
<protein>
    <submittedName>
        <fullName evidence="2">Uncharacterized protein</fullName>
    </submittedName>
</protein>
<dbReference type="EMBL" id="JAFFPU010000034">
    <property type="protein sequence ID" value="MBM9577415.1"/>
    <property type="molecule type" value="Genomic_DNA"/>
</dbReference>
<dbReference type="Proteomes" id="UP000724686">
    <property type="component" value="Unassembled WGS sequence"/>
</dbReference>